<dbReference type="Pfam" id="PF08962">
    <property type="entry name" value="Rv2632c-like"/>
    <property type="match status" value="1"/>
</dbReference>
<gene>
    <name evidence="1" type="ORF">RM572_09730</name>
</gene>
<dbReference type="SUPFAM" id="SSF143212">
    <property type="entry name" value="Rv2632c-like"/>
    <property type="match status" value="1"/>
</dbReference>
<accession>A0ABU2NQ04</accession>
<organism evidence="1 2">
    <name type="scientific">Streptomyces hazeniae</name>
    <dbReference type="NCBI Taxonomy" id="3075538"/>
    <lineage>
        <taxon>Bacteria</taxon>
        <taxon>Bacillati</taxon>
        <taxon>Actinomycetota</taxon>
        <taxon>Actinomycetes</taxon>
        <taxon>Kitasatosporales</taxon>
        <taxon>Streptomycetaceae</taxon>
        <taxon>Streptomyces</taxon>
    </lineage>
</organism>
<dbReference type="EMBL" id="JAVREQ010000006">
    <property type="protein sequence ID" value="MDT0379050.1"/>
    <property type="molecule type" value="Genomic_DNA"/>
</dbReference>
<dbReference type="InterPro" id="IPR038070">
    <property type="entry name" value="Rv2632c-like_sf"/>
</dbReference>
<dbReference type="Gene3D" id="3.30.160.240">
    <property type="entry name" value="Rv1738"/>
    <property type="match status" value="1"/>
</dbReference>
<dbReference type="InterPro" id="IPR015057">
    <property type="entry name" value="Rv2632c-like"/>
</dbReference>
<proteinExistence type="predicted"/>
<reference evidence="2" key="1">
    <citation type="submission" date="2023-07" db="EMBL/GenBank/DDBJ databases">
        <title>30 novel species of actinomycetes from the DSMZ collection.</title>
        <authorList>
            <person name="Nouioui I."/>
        </authorList>
    </citation>
    <scope>NUCLEOTIDE SEQUENCE [LARGE SCALE GENOMIC DNA]</scope>
    <source>
        <strain evidence="2">DSM 42041</strain>
    </source>
</reference>
<dbReference type="Proteomes" id="UP001183414">
    <property type="component" value="Unassembled WGS sequence"/>
</dbReference>
<sequence length="88" mass="9248">MGANWNVELALAEDGRDTRCHARLSGRNGVAMVGEGVAHANPADENVPAIGDELAAARALSDLSHQLLNAAARDIESRTHQPVQGLRA</sequence>
<evidence type="ECO:0000313" key="1">
    <source>
        <dbReference type="EMBL" id="MDT0379050.1"/>
    </source>
</evidence>
<evidence type="ECO:0000313" key="2">
    <source>
        <dbReference type="Proteomes" id="UP001183414"/>
    </source>
</evidence>
<name>A0ABU2NQ04_9ACTN</name>
<keyword evidence="2" id="KW-1185">Reference proteome</keyword>
<comment type="caution">
    <text evidence="1">The sequence shown here is derived from an EMBL/GenBank/DDBJ whole genome shotgun (WGS) entry which is preliminary data.</text>
</comment>
<protein>
    <submittedName>
        <fullName evidence="1">DUF1876 domain-containing protein</fullName>
    </submittedName>
</protein>
<dbReference type="RefSeq" id="WP_027765424.1">
    <property type="nucleotide sequence ID" value="NZ_JAVREQ010000006.1"/>
</dbReference>